<dbReference type="InterPro" id="IPR029063">
    <property type="entry name" value="SAM-dependent_MTases_sf"/>
</dbReference>
<protein>
    <recommendedName>
        <fullName evidence="3">Methyltransferase domain-containing protein</fullName>
    </recommendedName>
</protein>
<gene>
    <name evidence="1" type="ORF">VNI00_000790</name>
</gene>
<dbReference type="PANTHER" id="PTHR43591">
    <property type="entry name" value="METHYLTRANSFERASE"/>
    <property type="match status" value="1"/>
</dbReference>
<proteinExistence type="predicted"/>
<dbReference type="EMBL" id="JAYKXP010000002">
    <property type="protein sequence ID" value="KAK7061055.1"/>
    <property type="molecule type" value="Genomic_DNA"/>
</dbReference>
<reference evidence="1 2" key="1">
    <citation type="submission" date="2024-01" db="EMBL/GenBank/DDBJ databases">
        <title>A draft genome for a cacao thread blight-causing isolate of Paramarasmius palmivorus.</title>
        <authorList>
            <person name="Baruah I.K."/>
            <person name="Bukari Y."/>
            <person name="Amoako-Attah I."/>
            <person name="Meinhardt L.W."/>
            <person name="Bailey B.A."/>
            <person name="Cohen S.P."/>
        </authorList>
    </citation>
    <scope>NUCLEOTIDE SEQUENCE [LARGE SCALE GENOMIC DNA]</scope>
    <source>
        <strain evidence="1 2">GH-12</strain>
    </source>
</reference>
<dbReference type="PANTHER" id="PTHR43591:SF24">
    <property type="entry name" value="2-METHOXY-6-POLYPRENYL-1,4-BENZOQUINOL METHYLASE, MITOCHONDRIAL"/>
    <property type="match status" value="1"/>
</dbReference>
<dbReference type="GO" id="GO:0008168">
    <property type="term" value="F:methyltransferase activity"/>
    <property type="evidence" value="ECO:0007669"/>
    <property type="project" value="TreeGrafter"/>
</dbReference>
<evidence type="ECO:0000313" key="2">
    <source>
        <dbReference type="Proteomes" id="UP001383192"/>
    </source>
</evidence>
<accession>A0AAW0E9W3</accession>
<sequence length="280" mass="31439">MKDYKLATDLAEMDRLAIQHQMWCLLVDGLYPRDLSQTVEEILKPHEGRKTTILDVGCGSGIWAMEMAKQNPSARVVGFDLVQQRFSQAPVNFEFVLGDITTSLLPFKGQADIVHCRCVVQHVKDPQSLVALLADTLKPNGLLLIADGDWIAYDENKQLVSPVEWDKTSGVVSSTGKSWYAGWLSLVGGLTRSNQYRRIDELVKACNVFSRIEFTKYFSPVNWAGENLDHGAELGMILNTNQRAFLKGSRDTLLGAGMSPDLIDEWARKYELELEQQVFL</sequence>
<evidence type="ECO:0008006" key="3">
    <source>
        <dbReference type="Google" id="ProtNLM"/>
    </source>
</evidence>
<dbReference type="Gene3D" id="3.40.50.150">
    <property type="entry name" value="Vaccinia Virus protein VP39"/>
    <property type="match status" value="1"/>
</dbReference>
<dbReference type="CDD" id="cd02440">
    <property type="entry name" value="AdoMet_MTases"/>
    <property type="match status" value="1"/>
</dbReference>
<dbReference type="Proteomes" id="UP001383192">
    <property type="component" value="Unassembled WGS sequence"/>
</dbReference>
<keyword evidence="2" id="KW-1185">Reference proteome</keyword>
<dbReference type="AlphaFoldDB" id="A0AAW0E9W3"/>
<name>A0AAW0E9W3_9AGAR</name>
<comment type="caution">
    <text evidence="1">The sequence shown here is derived from an EMBL/GenBank/DDBJ whole genome shotgun (WGS) entry which is preliminary data.</text>
</comment>
<dbReference type="Pfam" id="PF13489">
    <property type="entry name" value="Methyltransf_23"/>
    <property type="match status" value="1"/>
</dbReference>
<organism evidence="1 2">
    <name type="scientific">Paramarasmius palmivorus</name>
    <dbReference type="NCBI Taxonomy" id="297713"/>
    <lineage>
        <taxon>Eukaryota</taxon>
        <taxon>Fungi</taxon>
        <taxon>Dikarya</taxon>
        <taxon>Basidiomycota</taxon>
        <taxon>Agaricomycotina</taxon>
        <taxon>Agaricomycetes</taxon>
        <taxon>Agaricomycetidae</taxon>
        <taxon>Agaricales</taxon>
        <taxon>Marasmiineae</taxon>
        <taxon>Marasmiaceae</taxon>
        <taxon>Paramarasmius</taxon>
    </lineage>
</organism>
<dbReference type="SUPFAM" id="SSF53335">
    <property type="entry name" value="S-adenosyl-L-methionine-dependent methyltransferases"/>
    <property type="match status" value="1"/>
</dbReference>
<evidence type="ECO:0000313" key="1">
    <source>
        <dbReference type="EMBL" id="KAK7061055.1"/>
    </source>
</evidence>